<evidence type="ECO:0000256" key="3">
    <source>
        <dbReference type="ARBA" id="ARBA00022692"/>
    </source>
</evidence>
<dbReference type="Proteomes" id="UP000465810">
    <property type="component" value="Unassembled WGS sequence"/>
</dbReference>
<evidence type="ECO:0000256" key="8">
    <source>
        <dbReference type="SAM" id="Phobius"/>
    </source>
</evidence>
<dbReference type="EMBL" id="WVTD01000003">
    <property type="protein sequence ID" value="MYL97421.1"/>
    <property type="molecule type" value="Genomic_DNA"/>
</dbReference>
<proteinExistence type="predicted"/>
<keyword evidence="11" id="KW-1185">Reference proteome</keyword>
<dbReference type="Pfam" id="PF01553">
    <property type="entry name" value="Acyltransferase"/>
    <property type="match status" value="1"/>
</dbReference>
<organism evidence="10 11">
    <name type="scientific">Novosphingobium silvae</name>
    <dbReference type="NCBI Taxonomy" id="2692619"/>
    <lineage>
        <taxon>Bacteria</taxon>
        <taxon>Pseudomonadati</taxon>
        <taxon>Pseudomonadota</taxon>
        <taxon>Alphaproteobacteria</taxon>
        <taxon>Sphingomonadales</taxon>
        <taxon>Sphingomonadaceae</taxon>
        <taxon>Novosphingobium</taxon>
    </lineage>
</organism>
<evidence type="ECO:0000256" key="5">
    <source>
        <dbReference type="ARBA" id="ARBA00023098"/>
    </source>
</evidence>
<evidence type="ECO:0000259" key="9">
    <source>
        <dbReference type="SMART" id="SM00563"/>
    </source>
</evidence>
<reference evidence="10 11" key="1">
    <citation type="submission" date="2019-12" db="EMBL/GenBank/DDBJ databases">
        <authorList>
            <person name="Feng G."/>
            <person name="Zhu H."/>
        </authorList>
    </citation>
    <scope>NUCLEOTIDE SEQUENCE [LARGE SCALE GENOMIC DNA]</scope>
    <source>
        <strain evidence="10 11">FGD1</strain>
    </source>
</reference>
<feature type="transmembrane region" description="Helical" evidence="8">
    <location>
        <begin position="20"/>
        <end position="42"/>
    </location>
</feature>
<evidence type="ECO:0000313" key="10">
    <source>
        <dbReference type="EMBL" id="MYL97421.1"/>
    </source>
</evidence>
<dbReference type="SUPFAM" id="SSF69593">
    <property type="entry name" value="Glycerol-3-phosphate (1)-acyltransferase"/>
    <property type="match status" value="1"/>
</dbReference>
<dbReference type="GO" id="GO:0016746">
    <property type="term" value="F:acyltransferase activity"/>
    <property type="evidence" value="ECO:0007669"/>
    <property type="project" value="UniProtKB-KW"/>
</dbReference>
<keyword evidence="5" id="KW-0443">Lipid metabolism</keyword>
<keyword evidence="2 10" id="KW-0808">Transferase</keyword>
<name>A0A7X4GF34_9SPHN</name>
<dbReference type="RefSeq" id="WP_160985139.1">
    <property type="nucleotide sequence ID" value="NZ_WVTD01000003.1"/>
</dbReference>
<evidence type="ECO:0000256" key="7">
    <source>
        <dbReference type="ARBA" id="ARBA00023315"/>
    </source>
</evidence>
<gene>
    <name evidence="10" type="ORF">GR702_06495</name>
</gene>
<evidence type="ECO:0000313" key="11">
    <source>
        <dbReference type="Proteomes" id="UP000465810"/>
    </source>
</evidence>
<dbReference type="InterPro" id="IPR002123">
    <property type="entry name" value="Plipid/glycerol_acylTrfase"/>
</dbReference>
<dbReference type="AlphaFoldDB" id="A0A7X4GF34"/>
<keyword evidence="6 8" id="KW-0472">Membrane</keyword>
<keyword evidence="4 8" id="KW-1133">Transmembrane helix</keyword>
<evidence type="ECO:0000256" key="6">
    <source>
        <dbReference type="ARBA" id="ARBA00023136"/>
    </source>
</evidence>
<evidence type="ECO:0000256" key="2">
    <source>
        <dbReference type="ARBA" id="ARBA00022679"/>
    </source>
</evidence>
<sequence length="259" mass="27594">MAGALSDGRSAVPAWAWPLVALRLTGLLALLLLCVPLYYALAPFTRRNPAPRLFLRGVAAIAGVRLRTRGTLSSRRSFIVTNHVSWIDIPALAGTTGTAFVAHDGLAQIGPLRWLCALNDTVFVARHERRSVAAQVAQVRQALGESGTLTIFAEGTTSDGSGTLPFKSSLLSALEGEAQSVAVQPVWLDYGSDARRIAWVGDEPGLDNALRILARPGGVDLTIHFLPPLEAHERADRKVMATAARAAIDGAIARLRSHA</sequence>
<dbReference type="CDD" id="cd07989">
    <property type="entry name" value="LPLAT_AGPAT-like"/>
    <property type="match status" value="1"/>
</dbReference>
<evidence type="ECO:0000256" key="1">
    <source>
        <dbReference type="ARBA" id="ARBA00004370"/>
    </source>
</evidence>
<feature type="domain" description="Phospholipid/glycerol acyltransferase" evidence="9">
    <location>
        <begin position="77"/>
        <end position="191"/>
    </location>
</feature>
<evidence type="ECO:0000256" key="4">
    <source>
        <dbReference type="ARBA" id="ARBA00022989"/>
    </source>
</evidence>
<comment type="caution">
    <text evidence="10">The sequence shown here is derived from an EMBL/GenBank/DDBJ whole genome shotgun (WGS) entry which is preliminary data.</text>
</comment>
<accession>A0A7X4GF34</accession>
<comment type="subcellular location">
    <subcellularLocation>
        <location evidence="1">Membrane</location>
    </subcellularLocation>
</comment>
<protein>
    <submittedName>
        <fullName evidence="10">1-acyl-sn-glycerol-3-phosphate acyltransferase</fullName>
    </submittedName>
</protein>
<dbReference type="PANTHER" id="PTHR23063:SF52">
    <property type="entry name" value="LYSOPHOSPHATIDYLCHOLINE ACYLTRANSFERASE"/>
    <property type="match status" value="1"/>
</dbReference>
<dbReference type="GO" id="GO:0016020">
    <property type="term" value="C:membrane"/>
    <property type="evidence" value="ECO:0007669"/>
    <property type="project" value="UniProtKB-SubCell"/>
</dbReference>
<keyword evidence="3 8" id="KW-0812">Transmembrane</keyword>
<keyword evidence="7 10" id="KW-0012">Acyltransferase</keyword>
<dbReference type="PANTHER" id="PTHR23063">
    <property type="entry name" value="PHOSPHOLIPID ACYLTRANSFERASE"/>
    <property type="match status" value="1"/>
</dbReference>
<dbReference type="GO" id="GO:0006629">
    <property type="term" value="P:lipid metabolic process"/>
    <property type="evidence" value="ECO:0007669"/>
    <property type="project" value="UniProtKB-KW"/>
</dbReference>
<dbReference type="SMART" id="SM00563">
    <property type="entry name" value="PlsC"/>
    <property type="match status" value="1"/>
</dbReference>